<dbReference type="PROSITE" id="PS01125">
    <property type="entry name" value="ROK"/>
    <property type="match status" value="1"/>
</dbReference>
<sequence>MTTLPTLPLEATSRHVLAIDIGGTKLAVGIVAETGELIDSVRTPTHAEQGPDRVLERLLDLSHSLLRRSPVPVERVGVGCGGPLDTRRGLIQNPPNLPGWIDYPLVRRLEDSLALPVALDNDANAAALAEFHFGAGQGTRHMVYLTISTGVGGGLILNGELYRGKRGNAGELGHIQVKYDGDPCNCGGRGCLEGYASGTNIARRARDLAVLHPESMLALTPRAEITAQTVLAALRAGDAVAWRLWNDTLDLMAAGVASIVNAFDPERVVIGGGITNFGDLLFPPLRQRVTQRTMPALMSGVEICPAVFAENVGILGAAAVAFRERRGVIQ</sequence>
<evidence type="ECO:0000313" key="2">
    <source>
        <dbReference type="EMBL" id="MFB9991135.1"/>
    </source>
</evidence>
<dbReference type="Gene3D" id="3.30.420.40">
    <property type="match status" value="2"/>
</dbReference>
<proteinExistence type="inferred from homology"/>
<protein>
    <submittedName>
        <fullName evidence="2">ROK family protein</fullName>
    </submittedName>
</protein>
<reference evidence="2 3" key="1">
    <citation type="submission" date="2024-09" db="EMBL/GenBank/DDBJ databases">
        <authorList>
            <person name="Sun Q."/>
            <person name="Mori K."/>
        </authorList>
    </citation>
    <scope>NUCLEOTIDE SEQUENCE [LARGE SCALE GENOMIC DNA]</scope>
    <source>
        <strain evidence="2 3">JCM 13503</strain>
    </source>
</reference>
<dbReference type="SUPFAM" id="SSF53067">
    <property type="entry name" value="Actin-like ATPase domain"/>
    <property type="match status" value="1"/>
</dbReference>
<comment type="similarity">
    <text evidence="1">Belongs to the ROK (NagC/XylR) family.</text>
</comment>
<dbReference type="EMBL" id="JBHLYR010000013">
    <property type="protein sequence ID" value="MFB9991135.1"/>
    <property type="molecule type" value="Genomic_DNA"/>
</dbReference>
<dbReference type="Pfam" id="PF00480">
    <property type="entry name" value="ROK"/>
    <property type="match status" value="1"/>
</dbReference>
<gene>
    <name evidence="2" type="ORF">ACFFLM_03935</name>
</gene>
<dbReference type="Proteomes" id="UP001589733">
    <property type="component" value="Unassembled WGS sequence"/>
</dbReference>
<dbReference type="PANTHER" id="PTHR18964:SF149">
    <property type="entry name" value="BIFUNCTIONAL UDP-N-ACETYLGLUCOSAMINE 2-EPIMERASE_N-ACETYLMANNOSAMINE KINASE"/>
    <property type="match status" value="1"/>
</dbReference>
<dbReference type="InterPro" id="IPR043129">
    <property type="entry name" value="ATPase_NBD"/>
</dbReference>
<evidence type="ECO:0000256" key="1">
    <source>
        <dbReference type="ARBA" id="ARBA00006479"/>
    </source>
</evidence>
<dbReference type="PANTHER" id="PTHR18964">
    <property type="entry name" value="ROK (REPRESSOR, ORF, KINASE) FAMILY"/>
    <property type="match status" value="1"/>
</dbReference>
<accession>A0ABV6AUM4</accession>
<keyword evidence="3" id="KW-1185">Reference proteome</keyword>
<dbReference type="InterPro" id="IPR000600">
    <property type="entry name" value="ROK"/>
</dbReference>
<evidence type="ECO:0000313" key="3">
    <source>
        <dbReference type="Proteomes" id="UP001589733"/>
    </source>
</evidence>
<organism evidence="2 3">
    <name type="scientific">Deinococcus oregonensis</name>
    <dbReference type="NCBI Taxonomy" id="1805970"/>
    <lineage>
        <taxon>Bacteria</taxon>
        <taxon>Thermotogati</taxon>
        <taxon>Deinococcota</taxon>
        <taxon>Deinococci</taxon>
        <taxon>Deinococcales</taxon>
        <taxon>Deinococcaceae</taxon>
        <taxon>Deinococcus</taxon>
    </lineage>
</organism>
<dbReference type="InterPro" id="IPR049874">
    <property type="entry name" value="ROK_cs"/>
</dbReference>
<dbReference type="RefSeq" id="WP_380005764.1">
    <property type="nucleotide sequence ID" value="NZ_JBHLYR010000013.1"/>
</dbReference>
<comment type="caution">
    <text evidence="2">The sequence shown here is derived from an EMBL/GenBank/DDBJ whole genome shotgun (WGS) entry which is preliminary data.</text>
</comment>
<name>A0ABV6AUM4_9DEIO</name>